<dbReference type="AlphaFoldDB" id="A0A511MGT3"/>
<organism evidence="1 2">
    <name type="scientific">Nocardia ninae NBRC 108245</name>
    <dbReference type="NCBI Taxonomy" id="1210091"/>
    <lineage>
        <taxon>Bacteria</taxon>
        <taxon>Bacillati</taxon>
        <taxon>Actinomycetota</taxon>
        <taxon>Actinomycetes</taxon>
        <taxon>Mycobacteriales</taxon>
        <taxon>Nocardiaceae</taxon>
        <taxon>Nocardia</taxon>
    </lineage>
</organism>
<name>A0A511MGT3_9NOCA</name>
<dbReference type="Proteomes" id="UP000321424">
    <property type="component" value="Unassembled WGS sequence"/>
</dbReference>
<dbReference type="EMBL" id="BJXA01000028">
    <property type="protein sequence ID" value="GEM39799.1"/>
    <property type="molecule type" value="Genomic_DNA"/>
</dbReference>
<dbReference type="OrthoDB" id="5495835at2"/>
<dbReference type="InterPro" id="IPR029069">
    <property type="entry name" value="HotDog_dom_sf"/>
</dbReference>
<comment type="caution">
    <text evidence="1">The sequence shown here is derived from an EMBL/GenBank/DDBJ whole genome shotgun (WGS) entry which is preliminary data.</text>
</comment>
<dbReference type="Gene3D" id="3.10.129.10">
    <property type="entry name" value="Hotdog Thioesterase"/>
    <property type="match status" value="1"/>
</dbReference>
<sequence length="257" mass="26460">MTGRARPTDTAAVRHTSIPAAFNGPRASAHGGYACATFARTSGLRPPVAVTLIAPPPLETPIELVSQERRCSVYAHGELIATVTAVSPSLGADIAGVDLATAAAAARKFTDLGHPFPTCFVCGHQRTDGAGLALTPGPVPDRPDTVACPWTPRAASADGDGVPGEGIVPEELIWSVLDCPGGWVRDPAVAPAVLTRMSTEITGVVLAERPHVVVGTLLRAHGRSRTVATALYTETMTLVAKATATWTELAIPPAAGD</sequence>
<dbReference type="SUPFAM" id="SSF54637">
    <property type="entry name" value="Thioesterase/thiol ester dehydrase-isomerase"/>
    <property type="match status" value="1"/>
</dbReference>
<keyword evidence="2" id="KW-1185">Reference proteome</keyword>
<evidence type="ECO:0000313" key="1">
    <source>
        <dbReference type="EMBL" id="GEM39799.1"/>
    </source>
</evidence>
<reference evidence="1 2" key="1">
    <citation type="submission" date="2019-07" db="EMBL/GenBank/DDBJ databases">
        <title>Whole genome shotgun sequence of Nocardia ninae NBRC 108245.</title>
        <authorList>
            <person name="Hosoyama A."/>
            <person name="Uohara A."/>
            <person name="Ohji S."/>
            <person name="Ichikawa N."/>
        </authorList>
    </citation>
    <scope>NUCLEOTIDE SEQUENCE [LARGE SCALE GENOMIC DNA]</scope>
    <source>
        <strain evidence="1 2">NBRC 108245</strain>
    </source>
</reference>
<evidence type="ECO:0000313" key="2">
    <source>
        <dbReference type="Proteomes" id="UP000321424"/>
    </source>
</evidence>
<proteinExistence type="predicted"/>
<gene>
    <name evidence="1" type="ORF">NN4_43180</name>
</gene>
<accession>A0A511MGT3</accession>
<protein>
    <submittedName>
        <fullName evidence="1">Uncharacterized protein</fullName>
    </submittedName>
</protein>
<dbReference type="RefSeq" id="WP_147134130.1">
    <property type="nucleotide sequence ID" value="NZ_BJXA01000028.1"/>
</dbReference>